<name>A0A9D4SUE6_RHISA</name>
<evidence type="ECO:0000313" key="4">
    <source>
        <dbReference type="Proteomes" id="UP000821837"/>
    </source>
</evidence>
<proteinExistence type="predicted"/>
<dbReference type="EMBL" id="JABSTV010001252">
    <property type="protein sequence ID" value="KAH7947474.1"/>
    <property type="molecule type" value="Genomic_DNA"/>
</dbReference>
<keyword evidence="2" id="KW-0472">Membrane</keyword>
<reference evidence="3" key="2">
    <citation type="submission" date="2021-09" db="EMBL/GenBank/DDBJ databases">
        <authorList>
            <person name="Jia N."/>
            <person name="Wang J."/>
            <person name="Shi W."/>
            <person name="Du L."/>
            <person name="Sun Y."/>
            <person name="Zhan W."/>
            <person name="Jiang J."/>
            <person name="Wang Q."/>
            <person name="Zhang B."/>
            <person name="Ji P."/>
            <person name="Sakyi L.B."/>
            <person name="Cui X."/>
            <person name="Yuan T."/>
            <person name="Jiang B."/>
            <person name="Yang W."/>
            <person name="Lam T.T.-Y."/>
            <person name="Chang Q."/>
            <person name="Ding S."/>
            <person name="Wang X."/>
            <person name="Zhu J."/>
            <person name="Ruan X."/>
            <person name="Zhao L."/>
            <person name="Wei J."/>
            <person name="Que T."/>
            <person name="Du C."/>
            <person name="Cheng J."/>
            <person name="Dai P."/>
            <person name="Han X."/>
            <person name="Huang E."/>
            <person name="Gao Y."/>
            <person name="Liu J."/>
            <person name="Shao H."/>
            <person name="Ye R."/>
            <person name="Li L."/>
            <person name="Wei W."/>
            <person name="Wang X."/>
            <person name="Wang C."/>
            <person name="Huo Q."/>
            <person name="Li W."/>
            <person name="Guo W."/>
            <person name="Chen H."/>
            <person name="Chen S."/>
            <person name="Zhou L."/>
            <person name="Zhou L."/>
            <person name="Ni X."/>
            <person name="Tian J."/>
            <person name="Zhou Y."/>
            <person name="Sheng Y."/>
            <person name="Liu T."/>
            <person name="Pan Y."/>
            <person name="Xia L."/>
            <person name="Li J."/>
            <person name="Zhao F."/>
            <person name="Cao W."/>
        </authorList>
    </citation>
    <scope>NUCLEOTIDE SEQUENCE</scope>
    <source>
        <strain evidence="3">Rsan-2018</strain>
        <tissue evidence="3">Larvae</tissue>
    </source>
</reference>
<dbReference type="Proteomes" id="UP000821837">
    <property type="component" value="Chromosome 6"/>
</dbReference>
<feature type="region of interest" description="Disordered" evidence="1">
    <location>
        <begin position="1"/>
        <end position="68"/>
    </location>
</feature>
<keyword evidence="2" id="KW-0812">Transmembrane</keyword>
<keyword evidence="4" id="KW-1185">Reference proteome</keyword>
<dbReference type="AlphaFoldDB" id="A0A9D4SUE6"/>
<reference evidence="3" key="1">
    <citation type="journal article" date="2020" name="Cell">
        <title>Large-Scale Comparative Analyses of Tick Genomes Elucidate Their Genetic Diversity and Vector Capacities.</title>
        <authorList>
            <consortium name="Tick Genome and Microbiome Consortium (TIGMIC)"/>
            <person name="Jia N."/>
            <person name="Wang J."/>
            <person name="Shi W."/>
            <person name="Du L."/>
            <person name="Sun Y."/>
            <person name="Zhan W."/>
            <person name="Jiang J.F."/>
            <person name="Wang Q."/>
            <person name="Zhang B."/>
            <person name="Ji P."/>
            <person name="Bell-Sakyi L."/>
            <person name="Cui X.M."/>
            <person name="Yuan T.T."/>
            <person name="Jiang B.G."/>
            <person name="Yang W.F."/>
            <person name="Lam T.T."/>
            <person name="Chang Q.C."/>
            <person name="Ding S.J."/>
            <person name="Wang X.J."/>
            <person name="Zhu J.G."/>
            <person name="Ruan X.D."/>
            <person name="Zhao L."/>
            <person name="Wei J.T."/>
            <person name="Ye R.Z."/>
            <person name="Que T.C."/>
            <person name="Du C.H."/>
            <person name="Zhou Y.H."/>
            <person name="Cheng J.X."/>
            <person name="Dai P.F."/>
            <person name="Guo W.B."/>
            <person name="Han X.H."/>
            <person name="Huang E.J."/>
            <person name="Li L.F."/>
            <person name="Wei W."/>
            <person name="Gao Y.C."/>
            <person name="Liu J.Z."/>
            <person name="Shao H.Z."/>
            <person name="Wang X."/>
            <person name="Wang C.C."/>
            <person name="Yang T.C."/>
            <person name="Huo Q.B."/>
            <person name="Li W."/>
            <person name="Chen H.Y."/>
            <person name="Chen S.E."/>
            <person name="Zhou L.G."/>
            <person name="Ni X.B."/>
            <person name="Tian J.H."/>
            <person name="Sheng Y."/>
            <person name="Liu T."/>
            <person name="Pan Y.S."/>
            <person name="Xia L.Y."/>
            <person name="Li J."/>
            <person name="Zhao F."/>
            <person name="Cao W.C."/>
        </authorList>
    </citation>
    <scope>NUCLEOTIDE SEQUENCE</scope>
    <source>
        <strain evidence="3">Rsan-2018</strain>
    </source>
</reference>
<keyword evidence="2" id="KW-1133">Transmembrane helix</keyword>
<sequence>MANNQNFAKAFRSGSPNDRTRSELGDGSGRPTAVAAVQQPATAFCNGTSPFNAPSPLALKNRPQEQERRTRRVIIGSALWLSCIGLVLVAFIVWALTSDWDISPEAARAYSKLRPDRRRTESPNDSLLANE</sequence>
<evidence type="ECO:0000313" key="3">
    <source>
        <dbReference type="EMBL" id="KAH7947474.1"/>
    </source>
</evidence>
<organism evidence="3 4">
    <name type="scientific">Rhipicephalus sanguineus</name>
    <name type="common">Brown dog tick</name>
    <name type="synonym">Ixodes sanguineus</name>
    <dbReference type="NCBI Taxonomy" id="34632"/>
    <lineage>
        <taxon>Eukaryota</taxon>
        <taxon>Metazoa</taxon>
        <taxon>Ecdysozoa</taxon>
        <taxon>Arthropoda</taxon>
        <taxon>Chelicerata</taxon>
        <taxon>Arachnida</taxon>
        <taxon>Acari</taxon>
        <taxon>Parasitiformes</taxon>
        <taxon>Ixodida</taxon>
        <taxon>Ixodoidea</taxon>
        <taxon>Ixodidae</taxon>
        <taxon>Rhipicephalinae</taxon>
        <taxon>Rhipicephalus</taxon>
        <taxon>Rhipicephalus</taxon>
    </lineage>
</organism>
<gene>
    <name evidence="3" type="ORF">HPB52_012306</name>
</gene>
<feature type="compositionally biased region" description="Low complexity" evidence="1">
    <location>
        <begin position="31"/>
        <end position="43"/>
    </location>
</feature>
<evidence type="ECO:0008006" key="5">
    <source>
        <dbReference type="Google" id="ProtNLM"/>
    </source>
</evidence>
<accession>A0A9D4SUE6</accession>
<comment type="caution">
    <text evidence="3">The sequence shown here is derived from an EMBL/GenBank/DDBJ whole genome shotgun (WGS) entry which is preliminary data.</text>
</comment>
<protein>
    <recommendedName>
        <fullName evidence="5">Transmembrane protein</fullName>
    </recommendedName>
</protein>
<evidence type="ECO:0000256" key="2">
    <source>
        <dbReference type="SAM" id="Phobius"/>
    </source>
</evidence>
<feature type="transmembrane region" description="Helical" evidence="2">
    <location>
        <begin position="73"/>
        <end position="96"/>
    </location>
</feature>
<evidence type="ECO:0000256" key="1">
    <source>
        <dbReference type="SAM" id="MobiDB-lite"/>
    </source>
</evidence>